<keyword evidence="9" id="KW-1185">Reference proteome</keyword>
<accession>A0ABV7ESM7</accession>
<dbReference type="SUPFAM" id="SSF161070">
    <property type="entry name" value="SNF-like"/>
    <property type="match status" value="1"/>
</dbReference>
<feature type="transmembrane region" description="Helical" evidence="7">
    <location>
        <begin position="145"/>
        <end position="167"/>
    </location>
</feature>
<dbReference type="InterPro" id="IPR000175">
    <property type="entry name" value="Na/ntran_symport"/>
</dbReference>
<name>A0ABV7ESM7_9GAMM</name>
<feature type="transmembrane region" description="Helical" evidence="7">
    <location>
        <begin position="12"/>
        <end position="29"/>
    </location>
</feature>
<dbReference type="PANTHER" id="PTHR42948">
    <property type="entry name" value="TRANSPORTER"/>
    <property type="match status" value="1"/>
</dbReference>
<dbReference type="EMBL" id="JBHRSS010000006">
    <property type="protein sequence ID" value="MFC3104901.1"/>
    <property type="molecule type" value="Genomic_DNA"/>
</dbReference>
<dbReference type="CDD" id="cd10336">
    <property type="entry name" value="SLC6sbd_Tyt1-Like"/>
    <property type="match status" value="1"/>
</dbReference>
<feature type="transmembrane region" description="Helical" evidence="7">
    <location>
        <begin position="174"/>
        <end position="195"/>
    </location>
</feature>
<evidence type="ECO:0000256" key="3">
    <source>
        <dbReference type="ARBA" id="ARBA00022692"/>
    </source>
</evidence>
<evidence type="ECO:0000256" key="4">
    <source>
        <dbReference type="ARBA" id="ARBA00022989"/>
    </source>
</evidence>
<keyword evidence="6" id="KW-0769">Symport</keyword>
<comment type="caution">
    <text evidence="8">The sequence shown here is derived from an EMBL/GenBank/DDBJ whole genome shotgun (WGS) entry which is preliminary data.</text>
</comment>
<keyword evidence="4 7" id="KW-1133">Transmembrane helix</keyword>
<keyword evidence="2 6" id="KW-0813">Transport</keyword>
<protein>
    <recommendedName>
        <fullName evidence="6">Transporter</fullName>
    </recommendedName>
</protein>
<proteinExistence type="inferred from homology"/>
<evidence type="ECO:0000256" key="6">
    <source>
        <dbReference type="RuleBase" id="RU003732"/>
    </source>
</evidence>
<evidence type="ECO:0000313" key="9">
    <source>
        <dbReference type="Proteomes" id="UP001595462"/>
    </source>
</evidence>
<feature type="transmembrane region" description="Helical" evidence="7">
    <location>
        <begin position="87"/>
        <end position="116"/>
    </location>
</feature>
<keyword evidence="3 6" id="KW-0812">Transmembrane</keyword>
<dbReference type="PRINTS" id="PR00176">
    <property type="entry name" value="NANEUSMPORT"/>
</dbReference>
<evidence type="ECO:0000256" key="1">
    <source>
        <dbReference type="ARBA" id="ARBA00004141"/>
    </source>
</evidence>
<feature type="transmembrane region" description="Helical" evidence="7">
    <location>
        <begin position="41"/>
        <end position="66"/>
    </location>
</feature>
<feature type="transmembrane region" description="Helical" evidence="7">
    <location>
        <begin position="251"/>
        <end position="278"/>
    </location>
</feature>
<gene>
    <name evidence="8" type="ORF">ACFOSU_13550</name>
</gene>
<feature type="transmembrane region" description="Helical" evidence="7">
    <location>
        <begin position="343"/>
        <end position="365"/>
    </location>
</feature>
<dbReference type="NCBIfam" id="NF037979">
    <property type="entry name" value="Na_transp"/>
    <property type="match status" value="1"/>
</dbReference>
<evidence type="ECO:0000256" key="2">
    <source>
        <dbReference type="ARBA" id="ARBA00022448"/>
    </source>
</evidence>
<feature type="transmembrane region" description="Helical" evidence="7">
    <location>
        <begin position="298"/>
        <end position="331"/>
    </location>
</feature>
<organism evidence="8 9">
    <name type="scientific">Salinisphaera aquimarina</name>
    <dbReference type="NCBI Taxonomy" id="2094031"/>
    <lineage>
        <taxon>Bacteria</taxon>
        <taxon>Pseudomonadati</taxon>
        <taxon>Pseudomonadota</taxon>
        <taxon>Gammaproteobacteria</taxon>
        <taxon>Salinisphaerales</taxon>
        <taxon>Salinisphaeraceae</taxon>
        <taxon>Salinisphaera</taxon>
    </lineage>
</organism>
<evidence type="ECO:0000256" key="7">
    <source>
        <dbReference type="SAM" id="Phobius"/>
    </source>
</evidence>
<feature type="transmembrane region" description="Helical" evidence="7">
    <location>
        <begin position="420"/>
        <end position="441"/>
    </location>
</feature>
<dbReference type="PROSITE" id="PS00610">
    <property type="entry name" value="NA_NEUROTRAN_SYMP_1"/>
    <property type="match status" value="1"/>
</dbReference>
<evidence type="ECO:0000313" key="8">
    <source>
        <dbReference type="EMBL" id="MFC3104901.1"/>
    </source>
</evidence>
<dbReference type="PANTHER" id="PTHR42948:SF1">
    <property type="entry name" value="TRANSPORTER"/>
    <property type="match status" value="1"/>
</dbReference>
<feature type="transmembrane region" description="Helical" evidence="7">
    <location>
        <begin position="385"/>
        <end position="408"/>
    </location>
</feature>
<sequence>MNTAREHWGSRLGFIMAAAGSAVGLGNIWKFPYMTGENGGGAFLVIYLACIVVFGFSLVMAELLIGRAAQRNPVAAFRHVAGRGWPAVGAMGIVTAFIILSFYVVVAGWTIAYMLFTLNGSLANPDAAALGQVFSDLVANAWQPVVYAAIFTVLTALVVIGGVGSGIERASKILMPLLFLILVALVIRAVTLPGAGEGLEFFLIPDFSKVTGATFTAAIGQAFFSLSLGMGAMLTYGSYLPKERNLPADAFAVVVLDTVIAVLAGVMVLPAMFAAGIAPGEGGAGTTFKVLPAVFDAMPGGVIFGFGFFLLLAVAALTSSVSLLETVVCYFVDERAVSRRRATILSATCVFAISIPASLSSGLWSEVTFFGKNFFDLMDFLSSSILLPLGGMLTALCVGWVMGPRAIAALTNDGKLSMPWAGVWLFGLRFVAPLGIGWILLQGLFG</sequence>
<reference evidence="9" key="1">
    <citation type="journal article" date="2019" name="Int. J. Syst. Evol. Microbiol.">
        <title>The Global Catalogue of Microorganisms (GCM) 10K type strain sequencing project: providing services to taxonomists for standard genome sequencing and annotation.</title>
        <authorList>
            <consortium name="The Broad Institute Genomics Platform"/>
            <consortium name="The Broad Institute Genome Sequencing Center for Infectious Disease"/>
            <person name="Wu L."/>
            <person name="Ma J."/>
        </authorList>
    </citation>
    <scope>NUCLEOTIDE SEQUENCE [LARGE SCALE GENOMIC DNA]</scope>
    <source>
        <strain evidence="9">KCTC 52640</strain>
    </source>
</reference>
<dbReference type="Proteomes" id="UP001595462">
    <property type="component" value="Unassembled WGS sequence"/>
</dbReference>
<dbReference type="Pfam" id="PF00209">
    <property type="entry name" value="SNF"/>
    <property type="match status" value="2"/>
</dbReference>
<feature type="transmembrane region" description="Helical" evidence="7">
    <location>
        <begin position="215"/>
        <end position="239"/>
    </location>
</feature>
<dbReference type="PROSITE" id="PS50267">
    <property type="entry name" value="NA_NEUROTRAN_SYMP_3"/>
    <property type="match status" value="1"/>
</dbReference>
<dbReference type="InterPro" id="IPR047218">
    <property type="entry name" value="YocR/YhdH-like"/>
</dbReference>
<dbReference type="InterPro" id="IPR037272">
    <property type="entry name" value="SNS_sf"/>
</dbReference>
<dbReference type="RefSeq" id="WP_380690462.1">
    <property type="nucleotide sequence ID" value="NZ_JBHRSS010000006.1"/>
</dbReference>
<comment type="subcellular location">
    <subcellularLocation>
        <location evidence="1">Membrane</location>
        <topology evidence="1">Multi-pass membrane protein</topology>
    </subcellularLocation>
</comment>
<evidence type="ECO:0000256" key="5">
    <source>
        <dbReference type="ARBA" id="ARBA00023136"/>
    </source>
</evidence>
<keyword evidence="5 7" id="KW-0472">Membrane</keyword>
<comment type="similarity">
    <text evidence="6">Belongs to the sodium:neurotransmitter symporter (SNF) (TC 2.A.22) family.</text>
</comment>